<dbReference type="Gene3D" id="2.60.40.1120">
    <property type="entry name" value="Carboxypeptidase-like, regulatory domain"/>
    <property type="match status" value="4"/>
</dbReference>
<dbReference type="Pfam" id="PF13620">
    <property type="entry name" value="CarboxypepD_reg"/>
    <property type="match status" value="3"/>
</dbReference>
<dbReference type="InterPro" id="IPR008969">
    <property type="entry name" value="CarboxyPept-like_regulatory"/>
</dbReference>
<accession>A0A3A8R296</accession>
<feature type="transmembrane region" description="Helical" evidence="2">
    <location>
        <begin position="7"/>
        <end position="26"/>
    </location>
</feature>
<evidence type="ECO:0000313" key="3">
    <source>
        <dbReference type="EMBL" id="RKH74201.1"/>
    </source>
</evidence>
<dbReference type="AlphaFoldDB" id="A0A3A8R296"/>
<gene>
    <name evidence="3" type="ORF">D7W81_02605</name>
</gene>
<sequence length="876" mass="91473">MAGMRRWLIGGVAVLVACGLVLFWALRSGGPDAPVGGEGGPLARKASSSPESTPRPSAHVDGMLPTTSSPSEADGVLDVEVVAFGQPSAGTTVRLYAPGARGSSWTLMGSALTDPKGHVQLASGPGRYLVAVRAPGLAPLLREVVRPRGEPRTAMRISLAPSQSLTGRTVVRGTSEPLPLVEIVLTAHARELEVWQRASAPDDERVFATSDERGNFRIDGLAPGTYLLEATAPGYARVVMNRLRIPTDGPLTLALRLASVIEGFVVDAKGLPAADAEVRVGGNPSQVVTTGAQGGFSVEVEPGVHPVSARRGEEAGALDLPVLCVAGSTVRNVRIQLGLGAVLEGRVVEQPSGGPVAGARVDVSHSGGDTDPGVAVSDAEGHFLVRGLAPGSYDAKVTAPGFSPAVRRNLTVTQGERFPVELKLSRTGAVEGQVRDRNGAPVAAARVSGFNGWSDGADAKPLDARTDADGRYRFEGIATGRLALFARHEGSTVGSRQTVTVEANSTARADFTLDGTGTVEGVVRAARGSLPDVALEVTALADDPSQGVAPEVGQARVDAEGAFRLVLPSGGYTVLLTAHGRLTQGQRERVRVETGRTARVDFTWEEKRDEHEYRGVVLEPDGSPSPHAVIALTAAERQGIPLMMAPADEEGRFAIPVSPAALPANRRVMLDARNGGRSSEAVPVTTDREVVVRLRPSAFLRGRVVRTGEPVRGFTLSLQLQKGFLPEGGGHWELSGERFELRDVPPEPVKLTARTADGAVGEVLASPSTGAVLEVDIPLTAPATVRGRVVNAATKEPLPDAFVVIEGEPPAPEQGPDAEGRFSLSGVRPGERVLIILGGSSKGHLRRMLKLKDGQVLDLGDVALEVTPSPQGPPTP</sequence>
<reference evidence="4" key="1">
    <citation type="submission" date="2018-09" db="EMBL/GenBank/DDBJ databases">
        <authorList>
            <person name="Livingstone P.G."/>
            <person name="Whitworth D.E."/>
        </authorList>
    </citation>
    <scope>NUCLEOTIDE SEQUENCE [LARGE SCALE GENOMIC DNA]</scope>
    <source>
        <strain evidence="4">AB050A</strain>
    </source>
</reference>
<feature type="region of interest" description="Disordered" evidence="1">
    <location>
        <begin position="35"/>
        <end position="71"/>
    </location>
</feature>
<dbReference type="InterPro" id="IPR013784">
    <property type="entry name" value="Carb-bd-like_fold"/>
</dbReference>
<name>A0A3A8R296_9BACT</name>
<evidence type="ECO:0000256" key="2">
    <source>
        <dbReference type="SAM" id="Phobius"/>
    </source>
</evidence>
<dbReference type="SUPFAM" id="SSF49452">
    <property type="entry name" value="Starch-binding domain-like"/>
    <property type="match status" value="4"/>
</dbReference>
<dbReference type="SUPFAM" id="SSF49464">
    <property type="entry name" value="Carboxypeptidase regulatory domain-like"/>
    <property type="match status" value="3"/>
</dbReference>
<dbReference type="Proteomes" id="UP000267003">
    <property type="component" value="Unassembled WGS sequence"/>
</dbReference>
<evidence type="ECO:0008006" key="5">
    <source>
        <dbReference type="Google" id="ProtNLM"/>
    </source>
</evidence>
<dbReference type="PROSITE" id="PS51257">
    <property type="entry name" value="PROKAR_LIPOPROTEIN"/>
    <property type="match status" value="1"/>
</dbReference>
<organism evidence="3 4">
    <name type="scientific">Corallococcus aberystwythensis</name>
    <dbReference type="NCBI Taxonomy" id="2316722"/>
    <lineage>
        <taxon>Bacteria</taxon>
        <taxon>Pseudomonadati</taxon>
        <taxon>Myxococcota</taxon>
        <taxon>Myxococcia</taxon>
        <taxon>Myxococcales</taxon>
        <taxon>Cystobacterineae</taxon>
        <taxon>Myxococcaceae</taxon>
        <taxon>Corallococcus</taxon>
    </lineage>
</organism>
<keyword evidence="2" id="KW-0812">Transmembrane</keyword>
<feature type="compositionally biased region" description="Polar residues" evidence="1">
    <location>
        <begin position="46"/>
        <end position="55"/>
    </location>
</feature>
<keyword evidence="4" id="KW-1185">Reference proteome</keyword>
<keyword evidence="2" id="KW-0472">Membrane</keyword>
<evidence type="ECO:0000256" key="1">
    <source>
        <dbReference type="SAM" id="MobiDB-lite"/>
    </source>
</evidence>
<dbReference type="EMBL" id="RAWK01000009">
    <property type="protein sequence ID" value="RKH74201.1"/>
    <property type="molecule type" value="Genomic_DNA"/>
</dbReference>
<proteinExistence type="predicted"/>
<protein>
    <recommendedName>
        <fullName evidence="5">Carboxypeptidase regulatory-like domain-containing protein</fullName>
    </recommendedName>
</protein>
<comment type="caution">
    <text evidence="3">The sequence shown here is derived from an EMBL/GenBank/DDBJ whole genome shotgun (WGS) entry which is preliminary data.</text>
</comment>
<evidence type="ECO:0000313" key="4">
    <source>
        <dbReference type="Proteomes" id="UP000267003"/>
    </source>
</evidence>
<dbReference type="GO" id="GO:0030246">
    <property type="term" value="F:carbohydrate binding"/>
    <property type="evidence" value="ECO:0007669"/>
    <property type="project" value="InterPro"/>
</dbReference>
<keyword evidence="2" id="KW-1133">Transmembrane helix</keyword>